<proteinExistence type="predicted"/>
<comment type="caution">
    <text evidence="1">The sequence shown here is derived from an EMBL/GenBank/DDBJ whole genome shotgun (WGS) entry which is preliminary data.</text>
</comment>
<evidence type="ECO:0000313" key="1">
    <source>
        <dbReference type="EMBL" id="MPC39355.1"/>
    </source>
</evidence>
<dbReference type="AlphaFoldDB" id="A0A5B7F0Y5"/>
<evidence type="ECO:0000313" key="2">
    <source>
        <dbReference type="Proteomes" id="UP000324222"/>
    </source>
</evidence>
<dbReference type="EMBL" id="VSRR010004338">
    <property type="protein sequence ID" value="MPC39355.1"/>
    <property type="molecule type" value="Genomic_DNA"/>
</dbReference>
<name>A0A5B7F0Y5_PORTR</name>
<sequence length="85" mass="9016">MEPGGFDSPVAVMQMREDRFADRCRSTKNDPSAGFITEPSAVYLGASGGGFRSLMDSPISCKCRGPIMFSSTPVSGSIARLLVPL</sequence>
<keyword evidence="2" id="KW-1185">Reference proteome</keyword>
<gene>
    <name evidence="1" type="ORF">E2C01_032890</name>
</gene>
<reference evidence="1 2" key="1">
    <citation type="submission" date="2019-05" db="EMBL/GenBank/DDBJ databases">
        <title>Another draft genome of Portunus trituberculatus and its Hox gene families provides insights of decapod evolution.</title>
        <authorList>
            <person name="Jeong J.-H."/>
            <person name="Song I."/>
            <person name="Kim S."/>
            <person name="Choi T."/>
            <person name="Kim D."/>
            <person name="Ryu S."/>
            <person name="Kim W."/>
        </authorList>
    </citation>
    <scope>NUCLEOTIDE SEQUENCE [LARGE SCALE GENOMIC DNA]</scope>
    <source>
        <tissue evidence="1">Muscle</tissue>
    </source>
</reference>
<dbReference type="Proteomes" id="UP000324222">
    <property type="component" value="Unassembled WGS sequence"/>
</dbReference>
<accession>A0A5B7F0Y5</accession>
<organism evidence="1 2">
    <name type="scientific">Portunus trituberculatus</name>
    <name type="common">Swimming crab</name>
    <name type="synonym">Neptunus trituberculatus</name>
    <dbReference type="NCBI Taxonomy" id="210409"/>
    <lineage>
        <taxon>Eukaryota</taxon>
        <taxon>Metazoa</taxon>
        <taxon>Ecdysozoa</taxon>
        <taxon>Arthropoda</taxon>
        <taxon>Crustacea</taxon>
        <taxon>Multicrustacea</taxon>
        <taxon>Malacostraca</taxon>
        <taxon>Eumalacostraca</taxon>
        <taxon>Eucarida</taxon>
        <taxon>Decapoda</taxon>
        <taxon>Pleocyemata</taxon>
        <taxon>Brachyura</taxon>
        <taxon>Eubrachyura</taxon>
        <taxon>Portunoidea</taxon>
        <taxon>Portunidae</taxon>
        <taxon>Portuninae</taxon>
        <taxon>Portunus</taxon>
    </lineage>
</organism>
<protein>
    <submittedName>
        <fullName evidence="1">Uncharacterized protein</fullName>
    </submittedName>
</protein>